<dbReference type="AlphaFoldDB" id="A0A1N6N7B9"/>
<evidence type="ECO:0000313" key="2">
    <source>
        <dbReference type="Proteomes" id="UP000186819"/>
    </source>
</evidence>
<protein>
    <recommendedName>
        <fullName evidence="3">Antitoxin Xre/MbcA/ParS-like toxin-binding domain-containing protein</fullName>
    </recommendedName>
</protein>
<name>A0A1N6N7B9_9RHOO</name>
<gene>
    <name evidence="1" type="ORF">SAMN05421829_101141</name>
</gene>
<accession>A0A1N6N7B9</accession>
<dbReference type="OrthoDB" id="9795573at2"/>
<organism evidence="1 2">
    <name type="scientific">Aromatoleum tolulyticum</name>
    <dbReference type="NCBI Taxonomy" id="34027"/>
    <lineage>
        <taxon>Bacteria</taxon>
        <taxon>Pseudomonadati</taxon>
        <taxon>Pseudomonadota</taxon>
        <taxon>Betaproteobacteria</taxon>
        <taxon>Rhodocyclales</taxon>
        <taxon>Rhodocyclaceae</taxon>
        <taxon>Aromatoleum</taxon>
    </lineage>
</organism>
<dbReference type="EMBL" id="FTMD01000001">
    <property type="protein sequence ID" value="SIP87984.1"/>
    <property type="molecule type" value="Genomic_DNA"/>
</dbReference>
<keyword evidence="2" id="KW-1185">Reference proteome</keyword>
<reference evidence="2" key="1">
    <citation type="submission" date="2017-01" db="EMBL/GenBank/DDBJ databases">
        <authorList>
            <person name="Varghese N."/>
            <person name="Submissions S."/>
        </authorList>
    </citation>
    <scope>NUCLEOTIDE SEQUENCE [LARGE SCALE GENOMIC DNA]</scope>
    <source>
        <strain evidence="2">ATCC 51758</strain>
    </source>
</reference>
<dbReference type="Proteomes" id="UP000186819">
    <property type="component" value="Unassembled WGS sequence"/>
</dbReference>
<evidence type="ECO:0008006" key="3">
    <source>
        <dbReference type="Google" id="ProtNLM"/>
    </source>
</evidence>
<sequence>MQAVASAFRNEFAVELELVECVEKLAWRGGAQEVRILDQPFVLAVRGVVDGSRAVLKSEGNDDEGMDEDVLRLERKLLRQGLREQRTRLKSPEMLTLQQAAELSGIPVRTLTHMRILGRVLALAAAGAQRGFRYPAWQFDAVILEAMTGVLAAFGRDGAWQAFDFLTRPEPLLRGEVPLDLLRAGRKGEVERIVGAVVSLEQGSY</sequence>
<dbReference type="RefSeq" id="WP_076600180.1">
    <property type="nucleotide sequence ID" value="NZ_FTMD01000001.1"/>
</dbReference>
<proteinExistence type="predicted"/>
<evidence type="ECO:0000313" key="1">
    <source>
        <dbReference type="EMBL" id="SIP87984.1"/>
    </source>
</evidence>